<accession>A0A8J5WBG9</accession>
<feature type="compositionally biased region" description="Polar residues" evidence="1">
    <location>
        <begin position="59"/>
        <end position="69"/>
    </location>
</feature>
<feature type="region of interest" description="Disordered" evidence="1">
    <location>
        <begin position="22"/>
        <end position="97"/>
    </location>
</feature>
<name>A0A8J5WBG9_ZIZPA</name>
<reference evidence="2" key="2">
    <citation type="submission" date="2021-02" db="EMBL/GenBank/DDBJ databases">
        <authorList>
            <person name="Kimball J.A."/>
            <person name="Haas M.W."/>
            <person name="Macchietto M."/>
            <person name="Kono T."/>
            <person name="Duquette J."/>
            <person name="Shao M."/>
        </authorList>
    </citation>
    <scope>NUCLEOTIDE SEQUENCE</scope>
    <source>
        <tissue evidence="2">Fresh leaf tissue</tissue>
    </source>
</reference>
<sequence length="240" mass="26764">MVSVGEATHFLSGVKALIRAASPAPPPLRSRSCHQGSRHCQGVSRPPPPRYSPGRAAQETRQGVSSRAAQGTRRRLATGPDAIPHPATLRPRRRQCHNRSLESTTMTIADKVSVLFIRTAAAFRYATKRLVTDVVTLRKRFVGDRRQCKNETDSTLQELTSLRSNHRNTEAMTLQWWRLGTSYFHCETNKGAKNLNCLGTLKREESAHFPGQRMVGEGNSNLLKLEEILLWIVNLDSSGN</sequence>
<evidence type="ECO:0000256" key="1">
    <source>
        <dbReference type="SAM" id="MobiDB-lite"/>
    </source>
</evidence>
<dbReference type="Proteomes" id="UP000729402">
    <property type="component" value="Unassembled WGS sequence"/>
</dbReference>
<evidence type="ECO:0000313" key="2">
    <source>
        <dbReference type="EMBL" id="KAG8087683.1"/>
    </source>
</evidence>
<gene>
    <name evidence="2" type="ORF">GUJ93_ZPchr0010g9290</name>
</gene>
<evidence type="ECO:0000313" key="3">
    <source>
        <dbReference type="Proteomes" id="UP000729402"/>
    </source>
</evidence>
<proteinExistence type="predicted"/>
<comment type="caution">
    <text evidence="2">The sequence shown here is derived from an EMBL/GenBank/DDBJ whole genome shotgun (WGS) entry which is preliminary data.</text>
</comment>
<reference evidence="2" key="1">
    <citation type="journal article" date="2021" name="bioRxiv">
        <title>Whole Genome Assembly and Annotation of Northern Wild Rice, Zizania palustris L., Supports a Whole Genome Duplication in the Zizania Genus.</title>
        <authorList>
            <person name="Haas M."/>
            <person name="Kono T."/>
            <person name="Macchietto M."/>
            <person name="Millas R."/>
            <person name="McGilp L."/>
            <person name="Shao M."/>
            <person name="Duquette J."/>
            <person name="Hirsch C.N."/>
            <person name="Kimball J."/>
        </authorList>
    </citation>
    <scope>NUCLEOTIDE SEQUENCE</scope>
    <source>
        <tissue evidence="2">Fresh leaf tissue</tissue>
    </source>
</reference>
<keyword evidence="3" id="KW-1185">Reference proteome</keyword>
<protein>
    <submittedName>
        <fullName evidence="2">Uncharacterized protein</fullName>
    </submittedName>
</protein>
<dbReference type="AlphaFoldDB" id="A0A8J5WBG9"/>
<dbReference type="EMBL" id="JAAALK010000082">
    <property type="protein sequence ID" value="KAG8087683.1"/>
    <property type="molecule type" value="Genomic_DNA"/>
</dbReference>
<organism evidence="2 3">
    <name type="scientific">Zizania palustris</name>
    <name type="common">Northern wild rice</name>
    <dbReference type="NCBI Taxonomy" id="103762"/>
    <lineage>
        <taxon>Eukaryota</taxon>
        <taxon>Viridiplantae</taxon>
        <taxon>Streptophyta</taxon>
        <taxon>Embryophyta</taxon>
        <taxon>Tracheophyta</taxon>
        <taxon>Spermatophyta</taxon>
        <taxon>Magnoliopsida</taxon>
        <taxon>Liliopsida</taxon>
        <taxon>Poales</taxon>
        <taxon>Poaceae</taxon>
        <taxon>BOP clade</taxon>
        <taxon>Oryzoideae</taxon>
        <taxon>Oryzeae</taxon>
        <taxon>Zizaniinae</taxon>
        <taxon>Zizania</taxon>
    </lineage>
</organism>